<dbReference type="InterPro" id="IPR050683">
    <property type="entry name" value="Bact_Polysacc_Export_ATP-bd"/>
</dbReference>
<accession>A0A1L8RCM5</accession>
<keyword evidence="8" id="KW-1133">Transmembrane helix</keyword>
<evidence type="ECO:0000256" key="5">
    <source>
        <dbReference type="ARBA" id="ARBA00022840"/>
    </source>
</evidence>
<keyword evidence="7 8" id="KW-0472">Membrane</keyword>
<evidence type="ECO:0000256" key="1">
    <source>
        <dbReference type="ARBA" id="ARBA00005417"/>
    </source>
</evidence>
<dbReference type="PROSITE" id="PS00211">
    <property type="entry name" value="ABC_TRANSPORTER_1"/>
    <property type="match status" value="1"/>
</dbReference>
<dbReference type="SUPFAM" id="SSF52540">
    <property type="entry name" value="P-loop containing nucleoside triphosphate hydrolases"/>
    <property type="match status" value="1"/>
</dbReference>
<comment type="similarity">
    <text evidence="1">Belongs to the ABC transporter superfamily.</text>
</comment>
<dbReference type="GO" id="GO:0005524">
    <property type="term" value="F:ATP binding"/>
    <property type="evidence" value="ECO:0007669"/>
    <property type="project" value="UniProtKB-KW"/>
</dbReference>
<name>A0A1L8RCM5_9ENTE</name>
<evidence type="ECO:0000256" key="2">
    <source>
        <dbReference type="ARBA" id="ARBA00022448"/>
    </source>
</evidence>
<keyword evidence="8" id="KW-0812">Transmembrane</keyword>
<dbReference type="GO" id="GO:0140359">
    <property type="term" value="F:ABC-type transporter activity"/>
    <property type="evidence" value="ECO:0007669"/>
    <property type="project" value="InterPro"/>
</dbReference>
<evidence type="ECO:0000313" key="11">
    <source>
        <dbReference type="Proteomes" id="UP000181884"/>
    </source>
</evidence>
<evidence type="ECO:0000256" key="4">
    <source>
        <dbReference type="ARBA" id="ARBA00022741"/>
    </source>
</evidence>
<dbReference type="InterPro" id="IPR003439">
    <property type="entry name" value="ABC_transporter-like_ATP-bd"/>
</dbReference>
<keyword evidence="6" id="KW-1278">Translocase</keyword>
<reference evidence="10 11" key="1">
    <citation type="submission" date="2014-12" db="EMBL/GenBank/DDBJ databases">
        <title>Draft genome sequences of 29 type strains of Enterococci.</title>
        <authorList>
            <person name="Zhong Z."/>
            <person name="Sun Z."/>
            <person name="Liu W."/>
            <person name="Zhang W."/>
            <person name="Zhang H."/>
        </authorList>
    </citation>
    <scope>NUCLEOTIDE SEQUENCE [LARGE SCALE GENOMIC DNA]</scope>
    <source>
        <strain evidence="10 11">DSM 17029</strain>
    </source>
</reference>
<dbReference type="GO" id="GO:0016887">
    <property type="term" value="F:ATP hydrolysis activity"/>
    <property type="evidence" value="ECO:0007669"/>
    <property type="project" value="InterPro"/>
</dbReference>
<sequence>METTDVKVRGTLVTKEYDLYKKKSDKVKALFKFYRKDIPSFWSLKGISFEVKAGESIGIIGINGSGKSTLSNVISGIIPATSGTMEVNGDTSIIAIGAGLKNQLTGLENIRLKGLMSGMTNKEIDEKMDDIVAFADLGDFINQPVKSYSSGMKSRLGFAIAVHNNPDILIIDEALSVGDETFYQKCVDKIMEFKAEGKTIFFVSHSLGQIEMLCDKTMWMHYGELRQFGPTDEILAEYKKFTGWFKKQTKEYQKKYQNDWKEKQKAFTLDALRERTVKESEESGTSLDLNTLDQELKKSTIGDRMTWPTRILAIALLIIILALMLANFQGHSAMYVLHHPIEFVAKSFSKIFKFFLR</sequence>
<evidence type="ECO:0000256" key="7">
    <source>
        <dbReference type="ARBA" id="ARBA00023136"/>
    </source>
</evidence>
<dbReference type="Gene3D" id="3.40.50.300">
    <property type="entry name" value="P-loop containing nucleotide triphosphate hydrolases"/>
    <property type="match status" value="1"/>
</dbReference>
<evidence type="ECO:0000256" key="3">
    <source>
        <dbReference type="ARBA" id="ARBA00022475"/>
    </source>
</evidence>
<keyword evidence="2" id="KW-0813">Transport</keyword>
<proteinExistence type="inferred from homology"/>
<dbReference type="PANTHER" id="PTHR46743">
    <property type="entry name" value="TEICHOIC ACIDS EXPORT ATP-BINDING PROTEIN TAGH"/>
    <property type="match status" value="1"/>
</dbReference>
<dbReference type="InterPro" id="IPR017871">
    <property type="entry name" value="ABC_transporter-like_CS"/>
</dbReference>
<protein>
    <submittedName>
        <fullName evidence="10">Teichoic acid ABC transporter ATP-binding protein</fullName>
    </submittedName>
</protein>
<keyword evidence="5 10" id="KW-0067">ATP-binding</keyword>
<dbReference type="EMBL" id="JXKH01000009">
    <property type="protein sequence ID" value="OJG17474.1"/>
    <property type="molecule type" value="Genomic_DNA"/>
</dbReference>
<dbReference type="InterPro" id="IPR003593">
    <property type="entry name" value="AAA+_ATPase"/>
</dbReference>
<dbReference type="CDD" id="cd03220">
    <property type="entry name" value="ABC_KpsT_Wzt"/>
    <property type="match status" value="1"/>
</dbReference>
<dbReference type="AlphaFoldDB" id="A0A1L8RCM5"/>
<dbReference type="PANTHER" id="PTHR46743:SF2">
    <property type="entry name" value="TEICHOIC ACIDS EXPORT ATP-BINDING PROTEIN TAGH"/>
    <property type="match status" value="1"/>
</dbReference>
<comment type="caution">
    <text evidence="10">The sequence shown here is derived from an EMBL/GenBank/DDBJ whole genome shotgun (WGS) entry which is preliminary data.</text>
</comment>
<evidence type="ECO:0000256" key="6">
    <source>
        <dbReference type="ARBA" id="ARBA00022967"/>
    </source>
</evidence>
<dbReference type="InterPro" id="IPR027417">
    <property type="entry name" value="P-loop_NTPase"/>
</dbReference>
<gene>
    <name evidence="10" type="ORF">RU97_GL002645</name>
</gene>
<feature type="transmembrane region" description="Helical" evidence="8">
    <location>
        <begin position="307"/>
        <end position="328"/>
    </location>
</feature>
<keyword evidence="11" id="KW-1185">Reference proteome</keyword>
<evidence type="ECO:0000259" key="9">
    <source>
        <dbReference type="PROSITE" id="PS50893"/>
    </source>
</evidence>
<dbReference type="STRING" id="214095.RU97_GL002645"/>
<feature type="domain" description="ABC transporter" evidence="9">
    <location>
        <begin position="25"/>
        <end position="247"/>
    </location>
</feature>
<dbReference type="GO" id="GO:0016020">
    <property type="term" value="C:membrane"/>
    <property type="evidence" value="ECO:0007669"/>
    <property type="project" value="InterPro"/>
</dbReference>
<dbReference type="SMART" id="SM00382">
    <property type="entry name" value="AAA"/>
    <property type="match status" value="1"/>
</dbReference>
<keyword evidence="3" id="KW-1003">Cell membrane</keyword>
<dbReference type="RefSeq" id="WP_067396099.1">
    <property type="nucleotide sequence ID" value="NZ_JXKH01000009.1"/>
</dbReference>
<dbReference type="PROSITE" id="PS50893">
    <property type="entry name" value="ABC_TRANSPORTER_2"/>
    <property type="match status" value="1"/>
</dbReference>
<dbReference type="InterPro" id="IPR015860">
    <property type="entry name" value="ABC_transpr_TagH-like"/>
</dbReference>
<dbReference type="Proteomes" id="UP000181884">
    <property type="component" value="Unassembled WGS sequence"/>
</dbReference>
<dbReference type="Pfam" id="PF00005">
    <property type="entry name" value="ABC_tran"/>
    <property type="match status" value="1"/>
</dbReference>
<organism evidence="10 11">
    <name type="scientific">Enterococcus canis</name>
    <dbReference type="NCBI Taxonomy" id="214095"/>
    <lineage>
        <taxon>Bacteria</taxon>
        <taxon>Bacillati</taxon>
        <taxon>Bacillota</taxon>
        <taxon>Bacilli</taxon>
        <taxon>Lactobacillales</taxon>
        <taxon>Enterococcaceae</taxon>
        <taxon>Enterococcus</taxon>
    </lineage>
</organism>
<keyword evidence="4" id="KW-0547">Nucleotide-binding</keyword>
<evidence type="ECO:0000256" key="8">
    <source>
        <dbReference type="SAM" id="Phobius"/>
    </source>
</evidence>
<evidence type="ECO:0000313" key="10">
    <source>
        <dbReference type="EMBL" id="OJG17474.1"/>
    </source>
</evidence>
<dbReference type="FunFam" id="3.40.50.300:FF:003010">
    <property type="entry name" value="Teichoic acids export ATP-binding protein TagH"/>
    <property type="match status" value="1"/>
</dbReference>